<evidence type="ECO:0000259" key="2">
    <source>
        <dbReference type="Pfam" id="PF17891"/>
    </source>
</evidence>
<dbReference type="Proteomes" id="UP001244552">
    <property type="component" value="Unassembled WGS sequence"/>
</dbReference>
<accession>A0ABU0MNT5</accession>
<dbReference type="EMBL" id="JAUSVU010000016">
    <property type="protein sequence ID" value="MDQ0535135.1"/>
    <property type="molecule type" value="Genomic_DNA"/>
</dbReference>
<feature type="compositionally biased region" description="Acidic residues" evidence="1">
    <location>
        <begin position="52"/>
        <end position="62"/>
    </location>
</feature>
<dbReference type="RefSeq" id="WP_209985225.1">
    <property type="nucleotide sequence ID" value="NZ_JAGINO010000016.1"/>
</dbReference>
<protein>
    <recommendedName>
        <fullName evidence="2">Mu-like prophage FluMu N-terminal domain-containing protein</fullName>
    </recommendedName>
</protein>
<proteinExistence type="predicted"/>
<feature type="domain" description="Mu-like prophage FluMu N-terminal" evidence="2">
    <location>
        <begin position="9"/>
        <end position="51"/>
    </location>
</feature>
<reference evidence="3 4" key="1">
    <citation type="submission" date="2023-07" db="EMBL/GenBank/DDBJ databases">
        <title>Genomic Encyclopedia of Type Strains, Phase IV (KMG-IV): sequencing the most valuable type-strain genomes for metagenomic binning, comparative biology and taxonomic classification.</title>
        <authorList>
            <person name="Goeker M."/>
        </authorList>
    </citation>
    <scope>NUCLEOTIDE SEQUENCE [LARGE SCALE GENOMIC DNA]</scope>
    <source>
        <strain evidence="3 4">DSM 19922</strain>
    </source>
</reference>
<dbReference type="InterPro" id="IPR041227">
    <property type="entry name" value="FluMu_N"/>
</dbReference>
<feature type="region of interest" description="Disordered" evidence="1">
    <location>
        <begin position="52"/>
        <end position="84"/>
    </location>
</feature>
<evidence type="ECO:0000256" key="1">
    <source>
        <dbReference type="SAM" id="MobiDB-lite"/>
    </source>
</evidence>
<name>A0ABU0MNT5_9PROT</name>
<dbReference type="Pfam" id="PF17891">
    <property type="entry name" value="FluMu_N"/>
    <property type="match status" value="1"/>
</dbReference>
<keyword evidence="4" id="KW-1185">Reference proteome</keyword>
<dbReference type="Gene3D" id="3.40.5.80">
    <property type="match status" value="1"/>
</dbReference>
<evidence type="ECO:0000313" key="4">
    <source>
        <dbReference type="Proteomes" id="UP001244552"/>
    </source>
</evidence>
<comment type="caution">
    <text evidence="3">The sequence shown here is derived from an EMBL/GenBank/DDBJ whole genome shotgun (WGS) entry which is preliminary data.</text>
</comment>
<dbReference type="SUPFAM" id="SSF160059">
    <property type="entry name" value="PriA/YqbF domain"/>
    <property type="match status" value="1"/>
</dbReference>
<sequence length="84" mass="8744">MKDLLIAARPTNGFRRCGVHHPPAEVRHRAGAFTKEEVLALKAEPNLIVIEADPETSDEAGEEGAGRVSRSGRGGGPKATGTGA</sequence>
<gene>
    <name evidence="3" type="ORF">QO018_004013</name>
</gene>
<evidence type="ECO:0000313" key="3">
    <source>
        <dbReference type="EMBL" id="MDQ0535135.1"/>
    </source>
</evidence>
<organism evidence="3 4">
    <name type="scientific">Azospirillum picis</name>
    <dbReference type="NCBI Taxonomy" id="488438"/>
    <lineage>
        <taxon>Bacteria</taxon>
        <taxon>Pseudomonadati</taxon>
        <taxon>Pseudomonadota</taxon>
        <taxon>Alphaproteobacteria</taxon>
        <taxon>Rhodospirillales</taxon>
        <taxon>Azospirillaceae</taxon>
        <taxon>Azospirillum</taxon>
    </lineage>
</organism>
<feature type="compositionally biased region" description="Gly residues" evidence="1">
    <location>
        <begin position="72"/>
        <end position="84"/>
    </location>
</feature>